<keyword evidence="2" id="KW-0472">Membrane</keyword>
<keyword evidence="2" id="KW-0812">Transmembrane</keyword>
<feature type="region of interest" description="Disordered" evidence="1">
    <location>
        <begin position="1"/>
        <end position="31"/>
    </location>
</feature>
<dbReference type="InterPro" id="IPR058328">
    <property type="entry name" value="DUF8015"/>
</dbReference>
<protein>
    <submittedName>
        <fullName evidence="3">Uncharacterized protein</fullName>
    </submittedName>
</protein>
<reference evidence="3" key="1">
    <citation type="journal article" date="2023" name="Front. Microbiol.">
        <title>Genomic-based phylogenetic and metabolic analyses of the genus Natronomonas, and description of Natronomonas aquatica sp. nov.</title>
        <authorList>
            <person name="Garcia-Roldan A."/>
            <person name="Duran-Viseras A."/>
            <person name="de la Haba R.R."/>
            <person name="Corral P."/>
            <person name="Sanchez-Porro C."/>
            <person name="Ventosa A."/>
        </authorList>
    </citation>
    <scope>NUCLEOTIDE SEQUENCE</scope>
    <source>
        <strain evidence="3">F2-12</strain>
    </source>
</reference>
<sequence>MEVEQMSERQPERDIPGTAHPRVPDDPRPVDPSELSRYDLLLAAIPLVLLCAVLVGHLVTVPLWASLSVGALASVPMVVDGVALHPPT</sequence>
<evidence type="ECO:0000313" key="4">
    <source>
        <dbReference type="Proteomes" id="UP001139494"/>
    </source>
</evidence>
<gene>
    <name evidence="3" type="ORF">KM295_07980</name>
</gene>
<keyword evidence="2" id="KW-1133">Transmembrane helix</keyword>
<proteinExistence type="predicted"/>
<evidence type="ECO:0000256" key="2">
    <source>
        <dbReference type="SAM" id="Phobius"/>
    </source>
</evidence>
<name>A0A9R1D6H2_9EURY</name>
<dbReference type="EMBL" id="JAHLKM010000008">
    <property type="protein sequence ID" value="MCQ4333418.1"/>
    <property type="molecule type" value="Genomic_DNA"/>
</dbReference>
<evidence type="ECO:0000256" key="1">
    <source>
        <dbReference type="SAM" id="MobiDB-lite"/>
    </source>
</evidence>
<dbReference type="AlphaFoldDB" id="A0A9R1D6H2"/>
<feature type="compositionally biased region" description="Basic and acidic residues" evidence="1">
    <location>
        <begin position="1"/>
        <end position="15"/>
    </location>
</feature>
<feature type="transmembrane region" description="Helical" evidence="2">
    <location>
        <begin position="38"/>
        <end position="58"/>
    </location>
</feature>
<comment type="caution">
    <text evidence="3">The sequence shown here is derived from an EMBL/GenBank/DDBJ whole genome shotgun (WGS) entry which is preliminary data.</text>
</comment>
<accession>A0A9R1D6H2</accession>
<evidence type="ECO:0000313" key="3">
    <source>
        <dbReference type="EMBL" id="MCQ4333418.1"/>
    </source>
</evidence>
<organism evidence="3 4">
    <name type="scientific">Natronomonas aquatica</name>
    <dbReference type="NCBI Taxonomy" id="2841590"/>
    <lineage>
        <taxon>Archaea</taxon>
        <taxon>Methanobacteriati</taxon>
        <taxon>Methanobacteriota</taxon>
        <taxon>Stenosarchaea group</taxon>
        <taxon>Halobacteria</taxon>
        <taxon>Halobacteriales</taxon>
        <taxon>Natronomonadaceae</taxon>
        <taxon>Natronomonas</taxon>
    </lineage>
</organism>
<feature type="compositionally biased region" description="Basic and acidic residues" evidence="1">
    <location>
        <begin position="22"/>
        <end position="31"/>
    </location>
</feature>
<keyword evidence="4" id="KW-1185">Reference proteome</keyword>
<dbReference type="Pfam" id="PF26047">
    <property type="entry name" value="DUF8015"/>
    <property type="match status" value="1"/>
</dbReference>
<dbReference type="Proteomes" id="UP001139494">
    <property type="component" value="Unassembled WGS sequence"/>
</dbReference>
<dbReference type="RefSeq" id="WP_256029443.1">
    <property type="nucleotide sequence ID" value="NZ_JAHLKM010000008.1"/>
</dbReference>